<proteinExistence type="predicted"/>
<name>A0AAW9D5U6_BURTH</name>
<dbReference type="EMBL" id="QXCT01000002">
    <property type="protein sequence ID" value="MDW9257350.1"/>
    <property type="molecule type" value="Genomic_DNA"/>
</dbReference>
<comment type="caution">
    <text evidence="1">The sequence shown here is derived from an EMBL/GenBank/DDBJ whole genome shotgun (WGS) entry which is preliminary data.</text>
</comment>
<gene>
    <name evidence="1" type="ORF">C7S16_3863</name>
</gene>
<organism evidence="1 2">
    <name type="scientific">Burkholderia thailandensis</name>
    <dbReference type="NCBI Taxonomy" id="57975"/>
    <lineage>
        <taxon>Bacteria</taxon>
        <taxon>Pseudomonadati</taxon>
        <taxon>Pseudomonadota</taxon>
        <taxon>Betaproteobacteria</taxon>
        <taxon>Burkholderiales</taxon>
        <taxon>Burkholderiaceae</taxon>
        <taxon>Burkholderia</taxon>
        <taxon>pseudomallei group</taxon>
    </lineage>
</organism>
<reference evidence="1" key="1">
    <citation type="submission" date="2018-08" db="EMBL/GenBank/DDBJ databases">
        <title>Identification of Burkholderia cepacia strains that express a Burkholderia pseudomallei-like capsular polysaccharide.</title>
        <authorList>
            <person name="Burtnick M.N."/>
            <person name="Vongsouvath M."/>
            <person name="Newton P."/>
            <person name="Wuthiekanun V."/>
            <person name="Limmathurotsakul D."/>
            <person name="Brett P.J."/>
            <person name="Chantratita N."/>
            <person name="Dance D.A."/>
        </authorList>
    </citation>
    <scope>NUCLEOTIDE SEQUENCE</scope>
    <source>
        <strain evidence="1">SBXCC001</strain>
    </source>
</reference>
<evidence type="ECO:0000313" key="1">
    <source>
        <dbReference type="EMBL" id="MDW9257350.1"/>
    </source>
</evidence>
<dbReference type="Proteomes" id="UP001272137">
    <property type="component" value="Unassembled WGS sequence"/>
</dbReference>
<evidence type="ECO:0000313" key="2">
    <source>
        <dbReference type="Proteomes" id="UP001272137"/>
    </source>
</evidence>
<protein>
    <submittedName>
        <fullName evidence="1">Uncharacterized protein</fullName>
    </submittedName>
</protein>
<sequence>MENESYLNILTALTDIYKLSDPPKNKSAQFQRRRDYPE</sequence>
<dbReference type="AlphaFoldDB" id="A0AAW9D5U6"/>
<accession>A0AAW9D5U6</accession>